<keyword evidence="3" id="KW-1185">Reference proteome</keyword>
<protein>
    <submittedName>
        <fullName evidence="2">Uncharacterized protein</fullName>
    </submittedName>
</protein>
<dbReference type="Pfam" id="PF25920">
    <property type="entry name" value="DUF7966"/>
    <property type="match status" value="1"/>
</dbReference>
<feature type="region of interest" description="Disordered" evidence="1">
    <location>
        <begin position="1"/>
        <end position="26"/>
    </location>
</feature>
<accession>A0A1I5R4I3</accession>
<dbReference type="EMBL" id="FOXI01000004">
    <property type="protein sequence ID" value="SFP53211.1"/>
    <property type="molecule type" value="Genomic_DNA"/>
</dbReference>
<evidence type="ECO:0000313" key="3">
    <source>
        <dbReference type="Proteomes" id="UP000183769"/>
    </source>
</evidence>
<dbReference type="Proteomes" id="UP000183769">
    <property type="component" value="Unassembled WGS sequence"/>
</dbReference>
<dbReference type="InterPro" id="IPR058272">
    <property type="entry name" value="DUF7966"/>
</dbReference>
<organism evidence="2 3">
    <name type="scientific">Halolamina pelagica</name>
    <dbReference type="NCBI Taxonomy" id="699431"/>
    <lineage>
        <taxon>Archaea</taxon>
        <taxon>Methanobacteriati</taxon>
        <taxon>Methanobacteriota</taxon>
        <taxon>Stenosarchaea group</taxon>
        <taxon>Halobacteria</taxon>
        <taxon>Halobacteriales</taxon>
        <taxon>Haloferacaceae</taxon>
    </lineage>
</organism>
<gene>
    <name evidence="2" type="ORF">SAMN05216277_104227</name>
</gene>
<evidence type="ECO:0000256" key="1">
    <source>
        <dbReference type="SAM" id="MobiDB-lite"/>
    </source>
</evidence>
<proteinExistence type="predicted"/>
<name>A0A1I5R4I3_9EURY</name>
<dbReference type="AlphaFoldDB" id="A0A1I5R4I3"/>
<reference evidence="3" key="1">
    <citation type="submission" date="2016-10" db="EMBL/GenBank/DDBJ databases">
        <authorList>
            <person name="Varghese N."/>
            <person name="Submissions S."/>
        </authorList>
    </citation>
    <scope>NUCLEOTIDE SEQUENCE [LARGE SCALE GENOMIC DNA]</scope>
    <source>
        <strain evidence="3">CGMCC 1.10329</strain>
    </source>
</reference>
<feature type="compositionally biased region" description="Polar residues" evidence="1">
    <location>
        <begin position="7"/>
        <end position="19"/>
    </location>
</feature>
<sequence>MRLRVASESTAGRTASTASLPPGSARTLKCDGATKLAVTDPDAVAGALARLANGAARHRERHTDDTQFRRVEHPRRVVADAEAAMDRVSTAAAFVDADREADLRRAVALADRRGDDALAARGRDVLSTLSALRDAAADGQE</sequence>
<evidence type="ECO:0000313" key="2">
    <source>
        <dbReference type="EMBL" id="SFP53211.1"/>
    </source>
</evidence>